<evidence type="ECO:0000256" key="5">
    <source>
        <dbReference type="ARBA" id="ARBA00022691"/>
    </source>
</evidence>
<feature type="domain" description="Tetrapyrrole methylase" evidence="7">
    <location>
        <begin position="5"/>
        <end position="214"/>
    </location>
</feature>
<dbReference type="AlphaFoldDB" id="A0A1I0DFV2"/>
<dbReference type="InterPro" id="IPR014777">
    <property type="entry name" value="4pyrrole_Mease_sub1"/>
</dbReference>
<dbReference type="CDD" id="cd11643">
    <property type="entry name" value="Precorrin-6A-synthase"/>
    <property type="match status" value="1"/>
</dbReference>
<name>A0A1I0DFV2_9RHOB</name>
<dbReference type="GO" id="GO:0032259">
    <property type="term" value="P:methylation"/>
    <property type="evidence" value="ECO:0007669"/>
    <property type="project" value="UniProtKB-KW"/>
</dbReference>
<evidence type="ECO:0000313" key="9">
    <source>
        <dbReference type="Proteomes" id="UP000199180"/>
    </source>
</evidence>
<keyword evidence="3 6" id="KW-0489">Methyltransferase</keyword>
<dbReference type="EC" id="2.1.1.152" evidence="6"/>
<dbReference type="GO" id="GO:0009236">
    <property type="term" value="P:cobalamin biosynthetic process"/>
    <property type="evidence" value="ECO:0007669"/>
    <property type="project" value="UniProtKB-KW"/>
</dbReference>
<dbReference type="InterPro" id="IPR000878">
    <property type="entry name" value="4pyrrol_Mease"/>
</dbReference>
<comment type="catalytic activity">
    <reaction evidence="6">
        <text>precorrin-5 + S-adenosyl-L-methionine + H2O = precorrin-6A + acetate + S-adenosyl-L-homocysteine + 2 H(+)</text>
        <dbReference type="Rhea" id="RHEA:18261"/>
        <dbReference type="ChEBI" id="CHEBI:15377"/>
        <dbReference type="ChEBI" id="CHEBI:15378"/>
        <dbReference type="ChEBI" id="CHEBI:30089"/>
        <dbReference type="ChEBI" id="CHEBI:57856"/>
        <dbReference type="ChEBI" id="CHEBI:59789"/>
        <dbReference type="ChEBI" id="CHEBI:77871"/>
        <dbReference type="ChEBI" id="CHEBI:77872"/>
        <dbReference type="EC" id="2.1.1.152"/>
    </reaction>
</comment>
<dbReference type="SUPFAM" id="SSF53790">
    <property type="entry name" value="Tetrapyrrole methylase"/>
    <property type="match status" value="1"/>
</dbReference>
<dbReference type="PANTHER" id="PTHR43467">
    <property type="entry name" value="COBALT-PRECORRIN-2 C(20)-METHYLTRANSFERASE"/>
    <property type="match status" value="1"/>
</dbReference>
<dbReference type="NCBIfam" id="TIGR02434">
    <property type="entry name" value="CobF"/>
    <property type="match status" value="1"/>
</dbReference>
<dbReference type="InterPro" id="IPR035996">
    <property type="entry name" value="4pyrrol_Methylase_sf"/>
</dbReference>
<keyword evidence="4 6" id="KW-0808">Transferase</keyword>
<protein>
    <recommendedName>
        <fullName evidence="6">Precorrin-6A synthase [deacetylating]</fullName>
        <ecNumber evidence="6">2.1.1.152</ecNumber>
    </recommendedName>
</protein>
<dbReference type="Gene3D" id="3.40.1010.10">
    <property type="entry name" value="Cobalt-precorrin-4 Transmethylase, Domain 1"/>
    <property type="match status" value="1"/>
</dbReference>
<reference evidence="8 9" key="1">
    <citation type="submission" date="2016-10" db="EMBL/GenBank/DDBJ databases">
        <authorList>
            <person name="de Groot N.N."/>
        </authorList>
    </citation>
    <scope>NUCLEOTIDE SEQUENCE [LARGE SCALE GENOMIC DNA]</scope>
    <source>
        <strain evidence="8 9">DSM 17862</strain>
    </source>
</reference>
<evidence type="ECO:0000256" key="1">
    <source>
        <dbReference type="ARBA" id="ARBA00004953"/>
    </source>
</evidence>
<keyword evidence="9" id="KW-1185">Reference proteome</keyword>
<evidence type="ECO:0000256" key="2">
    <source>
        <dbReference type="ARBA" id="ARBA00022573"/>
    </source>
</evidence>
<dbReference type="InterPro" id="IPR014776">
    <property type="entry name" value="4pyrrole_Mease_sub2"/>
</dbReference>
<evidence type="ECO:0000256" key="6">
    <source>
        <dbReference type="PIRNR" id="PIRNR036525"/>
    </source>
</evidence>
<dbReference type="GO" id="GO:0043819">
    <property type="term" value="F:precorrin-6A synthase (deacetylating) activity"/>
    <property type="evidence" value="ECO:0007669"/>
    <property type="project" value="UniProtKB-EC"/>
</dbReference>
<dbReference type="PANTHER" id="PTHR43467:SF1">
    <property type="entry name" value="PRECORRIN-6A SYNTHASE [DEACETYLATING]"/>
    <property type="match status" value="1"/>
</dbReference>
<dbReference type="RefSeq" id="WP_090734030.1">
    <property type="nucleotide sequence ID" value="NZ_FOHO01000004.1"/>
</dbReference>
<evidence type="ECO:0000259" key="7">
    <source>
        <dbReference type="Pfam" id="PF00590"/>
    </source>
</evidence>
<dbReference type="Proteomes" id="UP000199180">
    <property type="component" value="Unassembled WGS sequence"/>
</dbReference>
<keyword evidence="5 6" id="KW-0949">S-adenosyl-L-methionine</keyword>
<dbReference type="STRING" id="364199.SAMN04489858_104119"/>
<dbReference type="PIRSF" id="PIRSF036525">
    <property type="entry name" value="CobF"/>
    <property type="match status" value="1"/>
</dbReference>
<dbReference type="OrthoDB" id="9787471at2"/>
<sequence>MITDLWLIGIGTGNPGHITQQGLQALRDASLILLPLKGADKAALADLRRTIIAASGTTARIACFDYPERDPASPYLQRVSDWHDEIALRWAAAAQDNSGPVALLVWGDPSLYDSTLRIAARLDPKPALRVVPGITAIQALTAAHAIPLNTVNGTVTITTGRRLRDQGWPEGAETLVVMLDAECSFRHLPPKDLLIWWGAYLGSPDEILLSGPVAGIGDTIAETRERARSRHGWIMDSYLLRRDDPLRHGT</sequence>
<evidence type="ECO:0000256" key="3">
    <source>
        <dbReference type="ARBA" id="ARBA00022603"/>
    </source>
</evidence>
<dbReference type="EMBL" id="FOHO01000004">
    <property type="protein sequence ID" value="SET30919.1"/>
    <property type="molecule type" value="Genomic_DNA"/>
</dbReference>
<evidence type="ECO:0000313" key="8">
    <source>
        <dbReference type="EMBL" id="SET30919.1"/>
    </source>
</evidence>
<organism evidence="8 9">
    <name type="scientific">Paracoccus homiensis</name>
    <dbReference type="NCBI Taxonomy" id="364199"/>
    <lineage>
        <taxon>Bacteria</taxon>
        <taxon>Pseudomonadati</taxon>
        <taxon>Pseudomonadota</taxon>
        <taxon>Alphaproteobacteria</taxon>
        <taxon>Rhodobacterales</taxon>
        <taxon>Paracoccaceae</taxon>
        <taxon>Paracoccus</taxon>
    </lineage>
</organism>
<dbReference type="InterPro" id="IPR012797">
    <property type="entry name" value="CobF"/>
</dbReference>
<dbReference type="Pfam" id="PF00590">
    <property type="entry name" value="TP_methylase"/>
    <property type="match status" value="1"/>
</dbReference>
<dbReference type="Gene3D" id="3.30.950.10">
    <property type="entry name" value="Methyltransferase, Cobalt-precorrin-4 Transmethylase, Domain 2"/>
    <property type="match status" value="1"/>
</dbReference>
<gene>
    <name evidence="8" type="ORF">SAMN04489858_104119</name>
</gene>
<keyword evidence="2" id="KW-0169">Cobalamin biosynthesis</keyword>
<comment type="function">
    <text evidence="6">Catalyzes the methylation of C-1 in precorrin-5 and the subsequent extrusion of acetic acid from the resulting intermediate to form cobalt-precorrin-6A.</text>
</comment>
<proteinExistence type="predicted"/>
<evidence type="ECO:0000256" key="4">
    <source>
        <dbReference type="ARBA" id="ARBA00022679"/>
    </source>
</evidence>
<accession>A0A1I0DFV2</accession>
<comment type="pathway">
    <text evidence="1">Cofactor biosynthesis; adenosylcobalamin biosynthesis.</text>
</comment>